<feature type="region of interest" description="Disordered" evidence="2">
    <location>
        <begin position="235"/>
        <end position="296"/>
    </location>
</feature>
<evidence type="ECO:0000259" key="3">
    <source>
        <dbReference type="PROSITE" id="PS50103"/>
    </source>
</evidence>
<proteinExistence type="predicted"/>
<feature type="compositionally biased region" description="Basic residues" evidence="2">
    <location>
        <begin position="480"/>
        <end position="489"/>
    </location>
</feature>
<dbReference type="GeneID" id="54423432"/>
<evidence type="ECO:0000256" key="2">
    <source>
        <dbReference type="SAM" id="MobiDB-lite"/>
    </source>
</evidence>
<dbReference type="AlphaFoldDB" id="A0A6G1G2E2"/>
<gene>
    <name evidence="4 6" type="ORF">P152DRAFT_514431</name>
</gene>
<evidence type="ECO:0000313" key="4">
    <source>
        <dbReference type="EMBL" id="KAF1812275.1"/>
    </source>
</evidence>
<dbReference type="PROSITE" id="PS50103">
    <property type="entry name" value="ZF_C3H1"/>
    <property type="match status" value="1"/>
</dbReference>
<feature type="region of interest" description="Disordered" evidence="2">
    <location>
        <begin position="106"/>
        <end position="133"/>
    </location>
</feature>
<evidence type="ECO:0000313" key="6">
    <source>
        <dbReference type="RefSeq" id="XP_033533906.1"/>
    </source>
</evidence>
<feature type="region of interest" description="Disordered" evidence="2">
    <location>
        <begin position="479"/>
        <end position="521"/>
    </location>
</feature>
<keyword evidence="1" id="KW-0863">Zinc-finger</keyword>
<feature type="domain" description="C3H1-type" evidence="3">
    <location>
        <begin position="172"/>
        <end position="201"/>
    </location>
</feature>
<dbReference type="InterPro" id="IPR000571">
    <property type="entry name" value="Znf_CCCH"/>
</dbReference>
<sequence>MDSTNQLDIAKVVYYITRGNGINVPMVPVDELPHFLDIEGIPKRLDADQLKWFKFLDRHHHNPPDTLSVTVGGQPLRVPASVVLPAKKSYNAPDAEMNAKRMAAEASIPKASTQPVKDDCTRDKSTVTLPKDPEDECRNITEFLAKRDPKLAASVGYIPKRPLPPSGKEPDPSRKEYCTYWIQTGGCSFLQQGCLYKHEMPDKDTLAKIGIPKVPKWYVDKTAAKIRSSSTLEQIDGRKEPGTPKGRVIEIGKSGPATTRSSVPDVRSSGLQLSRWGPLSTKGTQARPHALGAKAQRAPSISNILVVGHNAPRAARTGQDAEKGARKTSFSSSGSSCDADTLRATPNTSPPQGGPLFDLGDSPHRGTFVPPHHWTVGTSVFPCGRGPLHLQSRPMFSPGAPDNPTMFHDRSPAGNLIGLPEAPTPTLSASVPEPLQPYRQPGPIAGSQPSSIPSPHGHLSADEIAFITQLRNQEYGLTHPVHHDHRPHPPLHQLAPAYAPLPSPTQGRGLHGGRASKGRNLSTSLARFEVRPQRPLGVIERPAAFQEKPYMGGIYASEHAPHNSVRSGERGEVSDLEMAG</sequence>
<dbReference type="OrthoDB" id="5355510at2759"/>
<keyword evidence="1" id="KW-0479">Metal-binding</keyword>
<dbReference type="EMBL" id="ML975158">
    <property type="protein sequence ID" value="KAF1812275.1"/>
    <property type="molecule type" value="Genomic_DNA"/>
</dbReference>
<feature type="region of interest" description="Disordered" evidence="2">
    <location>
        <begin position="312"/>
        <end position="360"/>
    </location>
</feature>
<evidence type="ECO:0000313" key="5">
    <source>
        <dbReference type="Proteomes" id="UP000504638"/>
    </source>
</evidence>
<feature type="region of interest" description="Disordered" evidence="2">
    <location>
        <begin position="557"/>
        <end position="580"/>
    </location>
</feature>
<evidence type="ECO:0000256" key="1">
    <source>
        <dbReference type="PROSITE-ProRule" id="PRU00723"/>
    </source>
</evidence>
<reference evidence="6" key="3">
    <citation type="submission" date="2025-04" db="UniProtKB">
        <authorList>
            <consortium name="RefSeq"/>
        </authorList>
    </citation>
    <scope>IDENTIFICATION</scope>
    <source>
        <strain evidence="6">CBS 781.70</strain>
    </source>
</reference>
<dbReference type="RefSeq" id="XP_033533906.1">
    <property type="nucleotide sequence ID" value="XM_033682862.1"/>
</dbReference>
<keyword evidence="1" id="KW-0862">Zinc</keyword>
<reference evidence="4 6" key="1">
    <citation type="submission" date="2020-01" db="EMBL/GenBank/DDBJ databases">
        <authorList>
            <consortium name="DOE Joint Genome Institute"/>
            <person name="Haridas S."/>
            <person name="Albert R."/>
            <person name="Binder M."/>
            <person name="Bloem J."/>
            <person name="Labutti K."/>
            <person name="Salamov A."/>
            <person name="Andreopoulos B."/>
            <person name="Baker S.E."/>
            <person name="Barry K."/>
            <person name="Bills G."/>
            <person name="Bluhm B.H."/>
            <person name="Cannon C."/>
            <person name="Castanera R."/>
            <person name="Culley D.E."/>
            <person name="Daum C."/>
            <person name="Ezra D."/>
            <person name="Gonzalez J.B."/>
            <person name="Henrissat B."/>
            <person name="Kuo A."/>
            <person name="Liang C."/>
            <person name="Lipzen A."/>
            <person name="Lutzoni F."/>
            <person name="Magnuson J."/>
            <person name="Mondo S."/>
            <person name="Nolan M."/>
            <person name="Ohm R."/>
            <person name="Pangilinan J."/>
            <person name="Park H.-J."/>
            <person name="Ramirez L."/>
            <person name="Alfaro M."/>
            <person name="Sun H."/>
            <person name="Tritt A."/>
            <person name="Yoshinaga Y."/>
            <person name="Zwiers L.-H."/>
            <person name="Turgeon B.G."/>
            <person name="Goodwin S.B."/>
            <person name="Spatafora J.W."/>
            <person name="Crous P.W."/>
            <person name="Grigoriev I.V."/>
        </authorList>
    </citation>
    <scope>NUCLEOTIDE SEQUENCE</scope>
    <source>
        <strain evidence="4 6">CBS 781.70</strain>
    </source>
</reference>
<name>A0A6G1G2E2_9PEZI</name>
<accession>A0A6G1G2E2</accession>
<dbReference type="GO" id="GO:0008270">
    <property type="term" value="F:zinc ion binding"/>
    <property type="evidence" value="ECO:0007669"/>
    <property type="project" value="UniProtKB-KW"/>
</dbReference>
<protein>
    <recommendedName>
        <fullName evidence="3">C3H1-type domain-containing protein</fullName>
    </recommendedName>
</protein>
<feature type="zinc finger region" description="C3H1-type" evidence="1">
    <location>
        <begin position="172"/>
        <end position="201"/>
    </location>
</feature>
<feature type="compositionally biased region" description="Basic and acidic residues" evidence="2">
    <location>
        <begin position="116"/>
        <end position="125"/>
    </location>
</feature>
<organism evidence="4">
    <name type="scientific">Eremomyces bilateralis CBS 781.70</name>
    <dbReference type="NCBI Taxonomy" id="1392243"/>
    <lineage>
        <taxon>Eukaryota</taxon>
        <taxon>Fungi</taxon>
        <taxon>Dikarya</taxon>
        <taxon>Ascomycota</taxon>
        <taxon>Pezizomycotina</taxon>
        <taxon>Dothideomycetes</taxon>
        <taxon>Dothideomycetes incertae sedis</taxon>
        <taxon>Eremomycetales</taxon>
        <taxon>Eremomycetaceae</taxon>
        <taxon>Eremomyces</taxon>
    </lineage>
</organism>
<keyword evidence="5" id="KW-1185">Reference proteome</keyword>
<dbReference type="Proteomes" id="UP000504638">
    <property type="component" value="Unplaced"/>
</dbReference>
<reference evidence="6" key="2">
    <citation type="submission" date="2020-04" db="EMBL/GenBank/DDBJ databases">
        <authorList>
            <consortium name="NCBI Genome Project"/>
        </authorList>
    </citation>
    <scope>NUCLEOTIDE SEQUENCE</scope>
    <source>
        <strain evidence="6">CBS 781.70</strain>
    </source>
</reference>
<feature type="compositionally biased region" description="Basic and acidic residues" evidence="2">
    <location>
        <begin position="235"/>
        <end position="250"/>
    </location>
</feature>